<dbReference type="InterPro" id="IPR027417">
    <property type="entry name" value="P-loop_NTPase"/>
</dbReference>
<name>A0A2P0ZGI9_9NOSO</name>
<dbReference type="AlphaFoldDB" id="A0A2P0ZGI9"/>
<dbReference type="SUPFAM" id="SSF52540">
    <property type="entry name" value="P-loop containing nucleoside triphosphate hydrolases"/>
    <property type="match status" value="1"/>
</dbReference>
<protein>
    <submittedName>
        <fullName evidence="1">Putative ATPase</fullName>
    </submittedName>
</protein>
<dbReference type="Pfam" id="PF05673">
    <property type="entry name" value="DUF815"/>
    <property type="match status" value="1"/>
</dbReference>
<dbReference type="PANTHER" id="PTHR42935:SF1">
    <property type="entry name" value="SLR0930 PROTEIN"/>
    <property type="match status" value="1"/>
</dbReference>
<reference evidence="1" key="1">
    <citation type="journal article" date="2018" name="Science">
        <title>Natural noncanonical protein splicing yields products with diverse ?-amino acid residues.</title>
        <authorList>
            <person name="Morinaka B.I."/>
            <person name="Lakis E."/>
            <person name="Verest M."/>
            <person name="Helf M.J."/>
            <person name="Scalvenzi T."/>
            <person name="Vagstad A.L."/>
            <person name="Sims J."/>
            <person name="Sunagawa S."/>
            <person name="Gugger M."/>
            <person name="Piel J."/>
        </authorList>
    </citation>
    <scope>NUCLEOTIDE SEQUENCE</scope>
    <source>
        <strain evidence="1">PCC 9448</strain>
    </source>
</reference>
<evidence type="ECO:0000313" key="1">
    <source>
        <dbReference type="EMBL" id="AVH79574.1"/>
    </source>
</evidence>
<dbReference type="InterPro" id="IPR008533">
    <property type="entry name" value="DUF815"/>
</dbReference>
<dbReference type="Gene3D" id="3.40.50.300">
    <property type="entry name" value="P-loop containing nucleotide triphosphate hydrolases"/>
    <property type="match status" value="1"/>
</dbReference>
<organism evidence="1">
    <name type="scientific">Nostoc sp. PCC 9448</name>
    <dbReference type="NCBI Taxonomy" id="2099384"/>
    <lineage>
        <taxon>Bacteria</taxon>
        <taxon>Bacillati</taxon>
        <taxon>Cyanobacteriota</taxon>
        <taxon>Cyanophyceae</taxon>
        <taxon>Nostocales</taxon>
        <taxon>Nostocaceae</taxon>
        <taxon>Nostoc</taxon>
    </lineage>
</organism>
<dbReference type="EMBL" id="MG373773">
    <property type="protein sequence ID" value="AVH79574.1"/>
    <property type="molecule type" value="Genomic_DNA"/>
</dbReference>
<dbReference type="PANTHER" id="PTHR42935">
    <property type="entry name" value="SLR0930 PROTEIN"/>
    <property type="match status" value="1"/>
</dbReference>
<dbReference type="CDD" id="cd00009">
    <property type="entry name" value="AAA"/>
    <property type="match status" value="1"/>
</dbReference>
<sequence>MPTASTSSYAQVQLLQRQAASILLYQSVLADDVGIAFLELLQAIRYTDADARGCLQAYGSYFHALAHKQQNWEDYLITQILTAENPFTKLAQQRDFEDLPPALVAAAQHDLQILQSLYGCNSAVLSEWVQGGAHLAISPVVWYVEPDHTASTTEIVLSLHDSDNWADVVKDLANHYRQFGTGLFAQYRALRWHKGEFIGIPYPDPIKLHHLVGYESPKAALIKNTEFLLAGETALHVLLYGSRGAGKSSLVKALLNEYSHQHLRVLEVAKSDLQDLPTIVEHLRGLPQKFIIFVDDLSFEEDDDAFKALKMVLEGNLTARPQNVVVYATSNRRHLIREFFADRPNPKDHEEVHAWDTMQEKLSFSDRFGLTLTFESADQKTYLQIVQHLASQATINIEPQDLEFQALQWATRHNGRSGRTARQFIDFLKAELSLSGGNQNSTLPNKTIEEAPN</sequence>
<accession>A0A2P0ZGI9</accession>
<proteinExistence type="predicted"/>